<keyword evidence="4" id="KW-1185">Reference proteome</keyword>
<dbReference type="Pfam" id="PF00583">
    <property type="entry name" value="Acetyltransf_1"/>
    <property type="match status" value="1"/>
</dbReference>
<dbReference type="OrthoDB" id="410198at2759"/>
<dbReference type="Proteomes" id="UP000029964">
    <property type="component" value="Unassembled WGS sequence"/>
</dbReference>
<feature type="compositionally biased region" description="Low complexity" evidence="1">
    <location>
        <begin position="39"/>
        <end position="52"/>
    </location>
</feature>
<accession>A0A086T9P1</accession>
<dbReference type="PANTHER" id="PTHR42791">
    <property type="entry name" value="GNAT FAMILY ACETYLTRANSFERASE"/>
    <property type="match status" value="1"/>
</dbReference>
<dbReference type="SUPFAM" id="SSF55729">
    <property type="entry name" value="Acyl-CoA N-acyltransferases (Nat)"/>
    <property type="match status" value="1"/>
</dbReference>
<dbReference type="PROSITE" id="PS51186">
    <property type="entry name" value="GNAT"/>
    <property type="match status" value="1"/>
</dbReference>
<dbReference type="Gene3D" id="3.40.630.30">
    <property type="match status" value="1"/>
</dbReference>
<dbReference type="PANTHER" id="PTHR42791:SF14">
    <property type="entry name" value="N-ACETYLTRANSFERASE DOMAIN-CONTAINING PROTEIN"/>
    <property type="match status" value="1"/>
</dbReference>
<evidence type="ECO:0000256" key="1">
    <source>
        <dbReference type="SAM" id="MobiDB-lite"/>
    </source>
</evidence>
<proteinExistence type="predicted"/>
<sequence length="220" mass="24023">MVLKVLPATEADAPRAASIESIAYGPNPISNALFPTTTSSAASSSSSSSSSSNPRATQLIDQLRADPSCRWVKVIDTDLQARGEEAMVSFAKWFIWDTPQPPAPPQEWGPGTNPEACEMFFGGMRERRNARFAGKPFVFLKLLHTDPKHQRRGAASMLLKWGAQEADRLGLDSYLEASPEGRPLYEKSGFQVVDTFVADFSKWGGPAEHHTALMVRPAST</sequence>
<dbReference type="InterPro" id="IPR000182">
    <property type="entry name" value="GNAT_dom"/>
</dbReference>
<dbReference type="AlphaFoldDB" id="A0A086T9P1"/>
<feature type="domain" description="N-acetyltransferase" evidence="2">
    <location>
        <begin position="77"/>
        <end position="219"/>
    </location>
</feature>
<feature type="region of interest" description="Disordered" evidence="1">
    <location>
        <begin position="34"/>
        <end position="56"/>
    </location>
</feature>
<dbReference type="InterPro" id="IPR016181">
    <property type="entry name" value="Acyl_CoA_acyltransferase"/>
</dbReference>
<name>A0A086T9P1_HAPC1</name>
<dbReference type="EMBL" id="JPKY01000023">
    <property type="protein sequence ID" value="KFH46073.1"/>
    <property type="molecule type" value="Genomic_DNA"/>
</dbReference>
<dbReference type="STRING" id="857340.A0A086T9P1"/>
<dbReference type="HOGENOM" id="CLU_060131_6_5_1"/>
<dbReference type="InterPro" id="IPR052523">
    <property type="entry name" value="Trichothecene_AcTrans"/>
</dbReference>
<protein>
    <recommendedName>
        <fullName evidence="2">N-acetyltransferase domain-containing protein</fullName>
    </recommendedName>
</protein>
<comment type="caution">
    <text evidence="3">The sequence shown here is derived from an EMBL/GenBank/DDBJ whole genome shotgun (WGS) entry which is preliminary data.</text>
</comment>
<organism evidence="3 4">
    <name type="scientific">Hapsidospora chrysogenum (strain ATCC 11550 / CBS 779.69 / DSM 880 / IAM 14645 / JCM 23072 / IMI 49137)</name>
    <name type="common">Acremonium chrysogenum</name>
    <dbReference type="NCBI Taxonomy" id="857340"/>
    <lineage>
        <taxon>Eukaryota</taxon>
        <taxon>Fungi</taxon>
        <taxon>Dikarya</taxon>
        <taxon>Ascomycota</taxon>
        <taxon>Pezizomycotina</taxon>
        <taxon>Sordariomycetes</taxon>
        <taxon>Hypocreomycetidae</taxon>
        <taxon>Hypocreales</taxon>
        <taxon>Bionectriaceae</taxon>
        <taxon>Hapsidospora</taxon>
    </lineage>
</organism>
<evidence type="ECO:0000259" key="2">
    <source>
        <dbReference type="PROSITE" id="PS51186"/>
    </source>
</evidence>
<dbReference type="GO" id="GO:0016747">
    <property type="term" value="F:acyltransferase activity, transferring groups other than amino-acyl groups"/>
    <property type="evidence" value="ECO:0007669"/>
    <property type="project" value="InterPro"/>
</dbReference>
<evidence type="ECO:0000313" key="4">
    <source>
        <dbReference type="Proteomes" id="UP000029964"/>
    </source>
</evidence>
<reference evidence="4" key="1">
    <citation type="journal article" date="2014" name="Genome Announc.">
        <title>Genome sequence and annotation of Acremonium chrysogenum, producer of the beta-lactam antibiotic cephalosporin C.</title>
        <authorList>
            <person name="Terfehr D."/>
            <person name="Dahlmann T.A."/>
            <person name="Specht T."/>
            <person name="Zadra I."/>
            <person name="Kuernsteiner H."/>
            <person name="Kueck U."/>
        </authorList>
    </citation>
    <scope>NUCLEOTIDE SEQUENCE [LARGE SCALE GENOMIC DNA]</scope>
    <source>
        <strain evidence="4">ATCC 11550 / CBS 779.69 / DSM 880 / IAM 14645 / JCM 23072 / IMI 49137</strain>
    </source>
</reference>
<gene>
    <name evidence="3" type="ORF">ACRE_030960</name>
</gene>
<dbReference type="CDD" id="cd04301">
    <property type="entry name" value="NAT_SF"/>
    <property type="match status" value="1"/>
</dbReference>
<evidence type="ECO:0000313" key="3">
    <source>
        <dbReference type="EMBL" id="KFH46073.1"/>
    </source>
</evidence>